<dbReference type="Gene3D" id="1.25.40.10">
    <property type="entry name" value="Tetratricopeptide repeat domain"/>
    <property type="match status" value="1"/>
</dbReference>
<dbReference type="InterPro" id="IPR011990">
    <property type="entry name" value="TPR-like_helical_dom_sf"/>
</dbReference>
<evidence type="ECO:0000256" key="1">
    <source>
        <dbReference type="ARBA" id="ARBA00022679"/>
    </source>
</evidence>
<organism evidence="2 3">
    <name type="scientific">Ideonella oryzae</name>
    <dbReference type="NCBI Taxonomy" id="2937441"/>
    <lineage>
        <taxon>Bacteria</taxon>
        <taxon>Pseudomonadati</taxon>
        <taxon>Pseudomonadota</taxon>
        <taxon>Betaproteobacteria</taxon>
        <taxon>Burkholderiales</taxon>
        <taxon>Sphaerotilaceae</taxon>
        <taxon>Ideonella</taxon>
    </lineage>
</organism>
<evidence type="ECO:0000313" key="2">
    <source>
        <dbReference type="EMBL" id="MCO5977606.1"/>
    </source>
</evidence>
<gene>
    <name evidence="2" type="ORF">M0L44_12930</name>
</gene>
<dbReference type="InterPro" id="IPR026634">
    <property type="entry name" value="TPST-like"/>
</dbReference>
<sequence length="521" mass="57223">MSSDAALRQQAERHADRQEWDQATACFEALRARHPGDADVLLQLSYIASLAGRYRDAHAHALAAAQAAPTRPDEVAQLVSRLRTFNEVPALRDCLARLGPPARVPVPLLLAFAGQYSHLNLHEEALALLDEARRREPAHPSVLVARGQALVYLGRFAEAEAELRACVARAPQVSRAWWLLAGLKTQTTETNDLGAIHAQLTRPQVPREAAIELAFALHKVLDDLGRHDEAWQALMLACRAKRALLDYRPEDSVALVDALTALPIPGAAAVVRPADGPVPIFIVGMHRSGTTLLEQLLHGHPQVQGLGELYDVTVAMREATDHPCRGPIDLTLVQRAAAGVDFAAVGRHYLEGLAWRLGPEACFTDKLPSNFLNIGFIAQALPQARILHLRRDAMEVGFSNLRELFHEAAPYSYDLQELGSFHRQYERLMAHWQRVLPGRILDVDYAALVRQPEAVMREVTAFCGLDFEPAMLDIARSRRGVSTASAVSVRQGIVARSTPKWAPHAAQLQPLADALGRRGPV</sequence>
<dbReference type="SUPFAM" id="SSF48452">
    <property type="entry name" value="TPR-like"/>
    <property type="match status" value="1"/>
</dbReference>
<keyword evidence="3" id="KW-1185">Reference proteome</keyword>
<comment type="caution">
    <text evidence="2">The sequence shown here is derived from an EMBL/GenBank/DDBJ whole genome shotgun (WGS) entry which is preliminary data.</text>
</comment>
<dbReference type="PANTHER" id="PTHR12788">
    <property type="entry name" value="PROTEIN-TYROSINE SULFOTRANSFERASE 2"/>
    <property type="match status" value="1"/>
</dbReference>
<dbReference type="Gene3D" id="3.40.50.300">
    <property type="entry name" value="P-loop containing nucleotide triphosphate hydrolases"/>
    <property type="match status" value="1"/>
</dbReference>
<evidence type="ECO:0000313" key="3">
    <source>
        <dbReference type="Proteomes" id="UP001204851"/>
    </source>
</evidence>
<dbReference type="InterPro" id="IPR027417">
    <property type="entry name" value="P-loop_NTPase"/>
</dbReference>
<dbReference type="Pfam" id="PF13469">
    <property type="entry name" value="Sulfotransfer_3"/>
    <property type="match status" value="1"/>
</dbReference>
<proteinExistence type="predicted"/>
<dbReference type="Proteomes" id="UP001204851">
    <property type="component" value="Unassembled WGS sequence"/>
</dbReference>
<dbReference type="Pfam" id="PF14559">
    <property type="entry name" value="TPR_19"/>
    <property type="match status" value="1"/>
</dbReference>
<accession>A0ABT1BPW6</accession>
<dbReference type="PANTHER" id="PTHR12788:SF10">
    <property type="entry name" value="PROTEIN-TYROSINE SULFOTRANSFERASE"/>
    <property type="match status" value="1"/>
</dbReference>
<dbReference type="SUPFAM" id="SSF52540">
    <property type="entry name" value="P-loop containing nucleoside triphosphate hydrolases"/>
    <property type="match status" value="1"/>
</dbReference>
<keyword evidence="1" id="KW-0808">Transferase</keyword>
<reference evidence="2 3" key="1">
    <citation type="submission" date="2022-06" db="EMBL/GenBank/DDBJ databases">
        <title>Ideonella sp. NS12-5 Genome sequencing and assembly.</title>
        <authorList>
            <person name="Jung Y."/>
        </authorList>
    </citation>
    <scope>NUCLEOTIDE SEQUENCE [LARGE SCALE GENOMIC DNA]</scope>
    <source>
        <strain evidence="2 3">NS12-5</strain>
    </source>
</reference>
<dbReference type="RefSeq" id="WP_252770111.1">
    <property type="nucleotide sequence ID" value="NZ_JAMXMC010000007.1"/>
</dbReference>
<name>A0ABT1BPW6_9BURK</name>
<dbReference type="EMBL" id="JAMXMC010000007">
    <property type="protein sequence ID" value="MCO5977606.1"/>
    <property type="molecule type" value="Genomic_DNA"/>
</dbReference>
<protein>
    <submittedName>
        <fullName evidence="2">Sulfotransferase</fullName>
    </submittedName>
</protein>